<feature type="domain" description="N-acetyltransferase" evidence="2">
    <location>
        <begin position="59"/>
        <end position="114"/>
    </location>
</feature>
<evidence type="ECO:0000313" key="4">
    <source>
        <dbReference type="Proteomes" id="UP000270678"/>
    </source>
</evidence>
<dbReference type="Gene3D" id="3.40.630.30">
    <property type="match status" value="1"/>
</dbReference>
<accession>A0A3S9V1Q2</accession>
<dbReference type="Proteomes" id="UP000270678">
    <property type="component" value="Chromosome"/>
</dbReference>
<sequence>MDWLTLKPDNEMDWKRKQSDILAFINRYAGKRLYRNVYHGLLKLSYRDLSKPGTLLQLVTVQAEDGPRIAAFSGATGYGRELCIVVVHPLYRGIGLGTALLKQQLAALGSLTCRIALDDIGALQMGFRTGLCAKGLIKIHGGKRGLLLQEPLQNPMLGLSESNGKQESAANLAQRR</sequence>
<dbReference type="InterPro" id="IPR016181">
    <property type="entry name" value="Acyl_CoA_acyltransferase"/>
</dbReference>
<proteinExistence type="predicted"/>
<feature type="compositionally biased region" description="Polar residues" evidence="1">
    <location>
        <begin position="160"/>
        <end position="176"/>
    </location>
</feature>
<evidence type="ECO:0000256" key="1">
    <source>
        <dbReference type="SAM" id="MobiDB-lite"/>
    </source>
</evidence>
<keyword evidence="3" id="KW-0808">Transferase</keyword>
<evidence type="ECO:0000313" key="3">
    <source>
        <dbReference type="EMBL" id="AZS16524.1"/>
    </source>
</evidence>
<gene>
    <name evidence="3" type="ORF">EI981_20080</name>
</gene>
<evidence type="ECO:0000259" key="2">
    <source>
        <dbReference type="Pfam" id="PF00583"/>
    </source>
</evidence>
<dbReference type="InterPro" id="IPR000182">
    <property type="entry name" value="GNAT_dom"/>
</dbReference>
<dbReference type="CDD" id="cd04301">
    <property type="entry name" value="NAT_SF"/>
    <property type="match status" value="1"/>
</dbReference>
<dbReference type="Pfam" id="PF00583">
    <property type="entry name" value="Acetyltransf_1"/>
    <property type="match status" value="1"/>
</dbReference>
<keyword evidence="4" id="KW-1185">Reference proteome</keyword>
<dbReference type="OrthoDB" id="2869300at2"/>
<dbReference type="GO" id="GO:0016747">
    <property type="term" value="F:acyltransferase activity, transferring groups other than amino-acyl groups"/>
    <property type="evidence" value="ECO:0007669"/>
    <property type="project" value="InterPro"/>
</dbReference>
<dbReference type="SUPFAM" id="SSF55729">
    <property type="entry name" value="Acyl-CoA N-acyltransferases (Nat)"/>
    <property type="match status" value="1"/>
</dbReference>
<dbReference type="AlphaFoldDB" id="A0A3S9V1Q2"/>
<dbReference type="EMBL" id="CP034346">
    <property type="protein sequence ID" value="AZS16524.1"/>
    <property type="molecule type" value="Genomic_DNA"/>
</dbReference>
<organism evidence="3 4">
    <name type="scientific">Paenibacillus lutimineralis</name>
    <dbReference type="NCBI Taxonomy" id="2707005"/>
    <lineage>
        <taxon>Bacteria</taxon>
        <taxon>Bacillati</taxon>
        <taxon>Bacillota</taxon>
        <taxon>Bacilli</taxon>
        <taxon>Bacillales</taxon>
        <taxon>Paenibacillaceae</taxon>
        <taxon>Paenibacillus</taxon>
    </lineage>
</organism>
<feature type="region of interest" description="Disordered" evidence="1">
    <location>
        <begin position="157"/>
        <end position="176"/>
    </location>
</feature>
<name>A0A3S9V1Q2_9BACL</name>
<reference evidence="4" key="1">
    <citation type="submission" date="2018-12" db="EMBL/GenBank/DDBJ databases">
        <title>Complete genome sequence of Paenibacillus sp. MBLB1234.</title>
        <authorList>
            <person name="Nam Y.-D."/>
            <person name="Kang J."/>
            <person name="Chung W.-H."/>
            <person name="Park Y.S."/>
        </authorList>
    </citation>
    <scope>NUCLEOTIDE SEQUENCE [LARGE SCALE GENOMIC DNA]</scope>
    <source>
        <strain evidence="4">MBLB1234</strain>
    </source>
</reference>
<dbReference type="KEGG" id="plut:EI981_20080"/>
<dbReference type="RefSeq" id="WP_127001208.1">
    <property type="nucleotide sequence ID" value="NZ_CP034346.1"/>
</dbReference>
<protein>
    <submittedName>
        <fullName evidence="3">N-acetyltransferase</fullName>
    </submittedName>
</protein>